<reference evidence="2 3" key="1">
    <citation type="submission" date="2021-03" db="EMBL/GenBank/DDBJ databases">
        <title>Genomic Encyclopedia of Type Strains, Phase IV (KMG-IV): sequencing the most valuable type-strain genomes for metagenomic binning, comparative biology and taxonomic classification.</title>
        <authorList>
            <person name="Goeker M."/>
        </authorList>
    </citation>
    <scope>NUCLEOTIDE SEQUENCE [LARGE SCALE GENOMIC DNA]</scope>
    <source>
        <strain evidence="2 3">DSM 25609</strain>
    </source>
</reference>
<evidence type="ECO:0000313" key="3">
    <source>
        <dbReference type="Proteomes" id="UP001519345"/>
    </source>
</evidence>
<evidence type="ECO:0000256" key="1">
    <source>
        <dbReference type="SAM" id="Phobius"/>
    </source>
</evidence>
<accession>A0ABS4IJW0</accession>
<keyword evidence="3" id="KW-1185">Reference proteome</keyword>
<keyword evidence="1" id="KW-1133">Transmembrane helix</keyword>
<protein>
    <submittedName>
        <fullName evidence="2">Uncharacterized protein</fullName>
    </submittedName>
</protein>
<feature type="transmembrane region" description="Helical" evidence="1">
    <location>
        <begin position="40"/>
        <end position="59"/>
    </location>
</feature>
<dbReference type="Proteomes" id="UP001519345">
    <property type="component" value="Unassembled WGS sequence"/>
</dbReference>
<proteinExistence type="predicted"/>
<organism evidence="2 3">
    <name type="scientific">Virgibacillus natechei</name>
    <dbReference type="NCBI Taxonomy" id="1216297"/>
    <lineage>
        <taxon>Bacteria</taxon>
        <taxon>Bacillati</taxon>
        <taxon>Bacillota</taxon>
        <taxon>Bacilli</taxon>
        <taxon>Bacillales</taxon>
        <taxon>Bacillaceae</taxon>
        <taxon>Virgibacillus</taxon>
    </lineage>
</organism>
<dbReference type="RefSeq" id="WP_209463740.1">
    <property type="nucleotide sequence ID" value="NZ_CP110224.1"/>
</dbReference>
<comment type="caution">
    <text evidence="2">The sequence shown here is derived from an EMBL/GenBank/DDBJ whole genome shotgun (WGS) entry which is preliminary data.</text>
</comment>
<name>A0ABS4IJW0_9BACI</name>
<gene>
    <name evidence="2" type="ORF">J2Z83_002762</name>
</gene>
<sequence>MISILSIWNNLDLIDQWIHSLLTDNTPTFVFTLMEGVTKIGASEIILIATFIISILLLMKKMWIHIF</sequence>
<dbReference type="EMBL" id="JAGGKX010000015">
    <property type="protein sequence ID" value="MBP1970626.1"/>
    <property type="molecule type" value="Genomic_DNA"/>
</dbReference>
<keyword evidence="1" id="KW-0472">Membrane</keyword>
<evidence type="ECO:0000313" key="2">
    <source>
        <dbReference type="EMBL" id="MBP1970626.1"/>
    </source>
</evidence>
<keyword evidence="1" id="KW-0812">Transmembrane</keyword>